<reference evidence="1 2" key="1">
    <citation type="journal article" date="1990" name="J. Gen. Microbiol.">
        <title>Further biological and molecular characterization of actinophage VWB.</title>
        <authorList>
            <person name="Anne J."/>
            <person name="Van Mellaert L."/>
            <person name="Decock B."/>
            <person name="Van Damme J."/>
            <person name="Van Aerschot A."/>
            <person name="Herdewijn P."/>
            <person name="Eyssen H."/>
        </authorList>
    </citation>
    <scope>NUCLEOTIDE SEQUENCE [LARGE SCALE GENOMIC DNA]</scope>
</reference>
<dbReference type="GeneID" id="2732825"/>
<evidence type="ECO:0000313" key="2">
    <source>
        <dbReference type="Proteomes" id="UP000001708"/>
    </source>
</evidence>
<dbReference type="EMBL" id="AY320035">
    <property type="protein sequence ID" value="AAR29720.1"/>
    <property type="molecule type" value="Genomic_DNA"/>
</dbReference>
<reference evidence="1 2" key="3">
    <citation type="journal article" date="1998" name="Microbiology">
        <title>Site-specific integration of bacteriophage VWB genome into Streptomyces venezuelae and construction of a VWB-based integrative vector.</title>
        <authorList>
            <person name="Van Mellaert L."/>
            <person name="Mei L."/>
            <person name="Lammertyn E."/>
            <person name="Schacht S."/>
            <person name="Anne J."/>
        </authorList>
    </citation>
    <scope>NUCLEOTIDE SEQUENCE [LARGE SCALE GENOMIC DNA]</scope>
</reference>
<evidence type="ECO:0008006" key="3">
    <source>
        <dbReference type="Google" id="ProtNLM"/>
    </source>
</evidence>
<organism evidence="1 2">
    <name type="scientific">Streptomyces phage VWB</name>
    <dbReference type="NCBI Taxonomy" id="10702"/>
    <lineage>
        <taxon>Viruses</taxon>
        <taxon>Duplodnaviria</taxon>
        <taxon>Heunggongvirae</taxon>
        <taxon>Uroviricota</taxon>
        <taxon>Caudoviricetes</taxon>
        <taxon>Veewebvirus</taxon>
        <taxon>Veewebvirus vwb</taxon>
    </lineage>
</organism>
<dbReference type="KEGG" id="vg:2732825"/>
<dbReference type="Proteomes" id="UP000001708">
    <property type="component" value="Segment"/>
</dbReference>
<reference evidence="1 2" key="2">
    <citation type="journal article" date="1995" name="Arch. Virol.">
        <title>Analysis of the open reading frames of the main capsid proteins of actinophage VWB.</title>
        <authorList>
            <person name="Anne J."/>
            <person name="Fiten P."/>
            <person name="Van Mellaert L."/>
            <person name="Joris B."/>
            <person name="Opdenakker G."/>
            <person name="Eyssen H."/>
        </authorList>
    </citation>
    <scope>NUCLEOTIDE SEQUENCE [LARGE SCALE GENOMIC DNA]</scope>
</reference>
<evidence type="ECO:0000313" key="1">
    <source>
        <dbReference type="EMBL" id="AAR29720.1"/>
    </source>
</evidence>
<reference evidence="1 2" key="4">
    <citation type="journal article" date="2005" name="Virology">
        <title>Complete genomic nucleotide sequence and analysis of the temperate bacteriophage VWB.</title>
        <authorList>
            <person name="Van Dessel W."/>
            <person name="Van Mellaert L."/>
            <person name="Liesegang H."/>
            <person name="Raasch C."/>
            <person name="De Keersmaeker S."/>
            <person name="Geukens N."/>
            <person name="Lammertyn E."/>
            <person name="Streit W."/>
            <person name="Anne J."/>
        </authorList>
    </citation>
    <scope>NUCLEOTIDE SEQUENCE [LARGE SCALE GENOMIC DNA]</scope>
</reference>
<sequence length="193" mass="20541">MATPTCERCADPLPITARADARYCSGRCRTAACRARRTVPAELTSRPRWVRHTARKVPLTVGGSVASSTDSSTWSRYRDAVASSAGAGIGFVLDGDGIVCLDLDHALDVDGEVLPWAQRIVEAAGATWVEVSRSGSGLHVWGRGSLPHGRRIAVGSGSVELYGTGRFIAVTGRTFGDMPRRLGDVQHIIDALL</sequence>
<dbReference type="OrthoDB" id="13160at10239"/>
<accession>Q6VY59</accession>
<dbReference type="RefSeq" id="NP_958272.1">
    <property type="nucleotide sequence ID" value="NC_005345.2"/>
</dbReference>
<name>Q6VY59_9CAUD</name>
<protein>
    <recommendedName>
        <fullName evidence="3">DNA primase</fullName>
    </recommendedName>
</protein>
<keyword evidence="2" id="KW-1185">Reference proteome</keyword>
<proteinExistence type="predicted"/>